<organism evidence="4 5">
    <name type="scientific">Linum tenue</name>
    <dbReference type="NCBI Taxonomy" id="586396"/>
    <lineage>
        <taxon>Eukaryota</taxon>
        <taxon>Viridiplantae</taxon>
        <taxon>Streptophyta</taxon>
        <taxon>Embryophyta</taxon>
        <taxon>Tracheophyta</taxon>
        <taxon>Spermatophyta</taxon>
        <taxon>Magnoliopsida</taxon>
        <taxon>eudicotyledons</taxon>
        <taxon>Gunneridae</taxon>
        <taxon>Pentapetalae</taxon>
        <taxon>rosids</taxon>
        <taxon>fabids</taxon>
        <taxon>Malpighiales</taxon>
        <taxon>Linaceae</taxon>
        <taxon>Linum</taxon>
    </lineage>
</organism>
<dbReference type="InterPro" id="IPR008984">
    <property type="entry name" value="SMAD_FHA_dom_sf"/>
</dbReference>
<dbReference type="AlphaFoldDB" id="A0AAV0IU37"/>
<feature type="coiled-coil region" evidence="1">
    <location>
        <begin position="257"/>
        <end position="484"/>
    </location>
</feature>
<proteinExistence type="predicted"/>
<reference evidence="4" key="1">
    <citation type="submission" date="2022-08" db="EMBL/GenBank/DDBJ databases">
        <authorList>
            <person name="Gutierrez-Valencia J."/>
        </authorList>
    </citation>
    <scope>NUCLEOTIDE SEQUENCE</scope>
</reference>
<feature type="region of interest" description="Disordered" evidence="2">
    <location>
        <begin position="1"/>
        <end position="46"/>
    </location>
</feature>
<feature type="compositionally biased region" description="Polar residues" evidence="2">
    <location>
        <begin position="623"/>
        <end position="632"/>
    </location>
</feature>
<feature type="region of interest" description="Disordered" evidence="2">
    <location>
        <begin position="736"/>
        <end position="795"/>
    </location>
</feature>
<dbReference type="Proteomes" id="UP001154282">
    <property type="component" value="Unassembled WGS sequence"/>
</dbReference>
<feature type="region of interest" description="Disordered" evidence="2">
    <location>
        <begin position="691"/>
        <end position="721"/>
    </location>
</feature>
<dbReference type="PROSITE" id="PS50006">
    <property type="entry name" value="FHA_DOMAIN"/>
    <property type="match status" value="1"/>
</dbReference>
<gene>
    <name evidence="4" type="ORF">LITE_LOCUS11009</name>
</gene>
<dbReference type="PANTHER" id="PTHR47458">
    <property type="entry name" value="SMAD/FHA DOMAIN-CONTAINING PROTEIN"/>
    <property type="match status" value="1"/>
</dbReference>
<evidence type="ECO:0000256" key="2">
    <source>
        <dbReference type="SAM" id="MobiDB-lite"/>
    </source>
</evidence>
<evidence type="ECO:0000259" key="3">
    <source>
        <dbReference type="PROSITE" id="PS50006"/>
    </source>
</evidence>
<dbReference type="Gene3D" id="2.60.200.20">
    <property type="match status" value="1"/>
</dbReference>
<name>A0AAV0IU37_9ROSI</name>
<feature type="compositionally biased region" description="Polar residues" evidence="2">
    <location>
        <begin position="23"/>
        <end position="34"/>
    </location>
</feature>
<feature type="compositionally biased region" description="Acidic residues" evidence="2">
    <location>
        <begin position="863"/>
        <end position="872"/>
    </location>
</feature>
<accession>A0AAV0IU37</accession>
<protein>
    <recommendedName>
        <fullName evidence="3">FHA domain-containing protein</fullName>
    </recommendedName>
</protein>
<dbReference type="Pfam" id="PF00498">
    <property type="entry name" value="FHA"/>
    <property type="match status" value="1"/>
</dbReference>
<feature type="region of interest" description="Disordered" evidence="2">
    <location>
        <begin position="822"/>
        <end position="895"/>
    </location>
</feature>
<dbReference type="PANTHER" id="PTHR47458:SF1">
    <property type="entry name" value="SMAD_FHA DOMAIN-CONTAINING PROTEIN"/>
    <property type="match status" value="1"/>
</dbReference>
<feature type="compositionally biased region" description="Acidic residues" evidence="2">
    <location>
        <begin position="882"/>
        <end position="895"/>
    </location>
</feature>
<evidence type="ECO:0000313" key="4">
    <source>
        <dbReference type="EMBL" id="CAI0401014.1"/>
    </source>
</evidence>
<evidence type="ECO:0000256" key="1">
    <source>
        <dbReference type="SAM" id="Coils"/>
    </source>
</evidence>
<feature type="region of interest" description="Disordered" evidence="2">
    <location>
        <begin position="589"/>
        <end position="640"/>
    </location>
</feature>
<dbReference type="InterPro" id="IPR000253">
    <property type="entry name" value="FHA_dom"/>
</dbReference>
<sequence length="895" mass="99500">MLIEELSPGAPMAAVEKPGPPLISSQPSSASRPTPNGGDDDASPKKPLSKREFILSVASNLSSQTLSNPDPNVWGVLTAISDNARKRHQGMNIVLTGDVHCFGRSVEDKRFRIESNAVSGNHCRIYRKRVLGEDSNRPFMAVFLKDTSTNGTYLNWEKLTKGGPEAKIQHGDIVSFAATPQHELAFAFVYREVLNPMPTVNSANAKRKAEEVHGECKRIKGLGIGAPDGPISLDDFKSLQRSNTELRKHVEGHVLTIDSLQKELRSTMERHENEMKEVKEFTANSYIDQLKKLQDTLEVERNERSEVSRISADRQRTLEDLDERLAASRHSCKEANEIMKSQKASIAELEAQLEEERDQRKEERLKGASDLKVAVQKVQSEAQEEIKALSDTAAHREKELQEEINKLQEREKKWCSQVESLRPKLEEARQKSVISDKRIRQLEAQISEEQITSANGRKRIDELEQELRRSRKELDSEKQAAREEAWAKVSALELEINSAVHDLDFERRRLKGARERIMLRETQLRAFYSTTEEISVLFAKQQQQLKAMQKTLEDEEDYETGSLDLDINNVLHDGHQDDVVADKQSRYHNGINARGSDRNRAASSDDEASATEKHDCDIRSQGGDDQNTQGEEFTSGDCQVKGGFGSNIDVDVDTAPALDGDPIGTEQVLETESPVISKIGSLAAGDTMQLDDEDPQVQETDERVEPIPEDEKRMDDDTEVGGTIRTADLITSEVAGSWAQSTAPSVQGENGSQQSRYHNEDEEQGVGAAGVRESVGHVAESQSTPPSNAAAAVAKQNEREYQALTEMIGIVAPDLKEQFVAHGSVNDDMEKEERRDLLSNSDTECCSDTENDDGGKGGCVLDSETEDSDEHGEEDRKPGDVSMDEDDETQVDSVS</sequence>
<feature type="compositionally biased region" description="Basic and acidic residues" evidence="2">
    <location>
        <begin position="700"/>
        <end position="715"/>
    </location>
</feature>
<dbReference type="SUPFAM" id="SSF49879">
    <property type="entry name" value="SMAD/FHA domain"/>
    <property type="match status" value="1"/>
</dbReference>
<feature type="domain" description="FHA" evidence="3">
    <location>
        <begin position="100"/>
        <end position="159"/>
    </location>
</feature>
<feature type="compositionally biased region" description="Polar residues" evidence="2">
    <location>
        <begin position="738"/>
        <end position="756"/>
    </location>
</feature>
<dbReference type="EMBL" id="CAMGYJ010000004">
    <property type="protein sequence ID" value="CAI0401014.1"/>
    <property type="molecule type" value="Genomic_DNA"/>
</dbReference>
<keyword evidence="1" id="KW-0175">Coiled coil</keyword>
<dbReference type="SMART" id="SM00240">
    <property type="entry name" value="FHA"/>
    <property type="match status" value="1"/>
</dbReference>
<keyword evidence="5" id="KW-1185">Reference proteome</keyword>
<comment type="caution">
    <text evidence="4">The sequence shown here is derived from an EMBL/GenBank/DDBJ whole genome shotgun (WGS) entry which is preliminary data.</text>
</comment>
<evidence type="ECO:0000313" key="5">
    <source>
        <dbReference type="Proteomes" id="UP001154282"/>
    </source>
</evidence>